<dbReference type="PANTHER" id="PTHR22760">
    <property type="entry name" value="GLYCOSYLTRANSFERASE"/>
    <property type="match status" value="1"/>
</dbReference>
<dbReference type="GO" id="GO:0052917">
    <property type="term" value="F:dol-P-Man:Man(7)GlcNAc(2)-PP-Dol alpha-1,6-mannosyltransferase activity"/>
    <property type="evidence" value="ECO:0007669"/>
    <property type="project" value="UniProtKB-EC"/>
</dbReference>
<evidence type="ECO:0000256" key="8">
    <source>
        <dbReference type="ARBA" id="ARBA00022989"/>
    </source>
</evidence>
<keyword evidence="9 12" id="KW-0472">Membrane</keyword>
<dbReference type="Proteomes" id="UP001388673">
    <property type="component" value="Unassembled WGS sequence"/>
</dbReference>
<dbReference type="Pfam" id="PF03901">
    <property type="entry name" value="Glyco_transf_22"/>
    <property type="match status" value="1"/>
</dbReference>
<dbReference type="GO" id="GO:0006487">
    <property type="term" value="P:protein N-linked glycosylation"/>
    <property type="evidence" value="ECO:0007669"/>
    <property type="project" value="TreeGrafter"/>
</dbReference>
<dbReference type="KEGG" id="kne:92178344"/>
<keyword evidence="4 12" id="KW-0328">Glycosyltransferase</keyword>
<evidence type="ECO:0000256" key="9">
    <source>
        <dbReference type="ARBA" id="ARBA00023136"/>
    </source>
</evidence>
<keyword evidence="6 12" id="KW-0812">Transmembrane</keyword>
<evidence type="ECO:0000313" key="13">
    <source>
        <dbReference type="EMBL" id="KAK8865936.1"/>
    </source>
</evidence>
<evidence type="ECO:0000256" key="6">
    <source>
        <dbReference type="ARBA" id="ARBA00022692"/>
    </source>
</evidence>
<keyword evidence="14" id="KW-1185">Reference proteome</keyword>
<organism evidence="13 14">
    <name type="scientific">Kwoniella newhampshirensis</name>
    <dbReference type="NCBI Taxonomy" id="1651941"/>
    <lineage>
        <taxon>Eukaryota</taxon>
        <taxon>Fungi</taxon>
        <taxon>Dikarya</taxon>
        <taxon>Basidiomycota</taxon>
        <taxon>Agaricomycotina</taxon>
        <taxon>Tremellomycetes</taxon>
        <taxon>Tremellales</taxon>
        <taxon>Cryptococcaceae</taxon>
        <taxon>Kwoniella</taxon>
    </lineage>
</organism>
<dbReference type="AlphaFoldDB" id="A0AAW0Z4M3"/>
<keyword evidence="8 12" id="KW-1133">Transmembrane helix</keyword>
<feature type="transmembrane region" description="Helical" evidence="12">
    <location>
        <begin position="196"/>
        <end position="223"/>
    </location>
</feature>
<dbReference type="RefSeq" id="XP_066805415.1">
    <property type="nucleotide sequence ID" value="XM_066944214.1"/>
</dbReference>
<feature type="transmembrane region" description="Helical" evidence="12">
    <location>
        <begin position="372"/>
        <end position="393"/>
    </location>
</feature>
<reference evidence="13 14" key="1">
    <citation type="journal article" date="2024" name="bioRxiv">
        <title>Comparative genomics of Cryptococcus and Kwoniella reveals pathogenesis evolution and contrasting karyotype dynamics via intercentromeric recombination or chromosome fusion.</title>
        <authorList>
            <person name="Coelho M.A."/>
            <person name="David-Palma M."/>
            <person name="Shea T."/>
            <person name="Bowers K."/>
            <person name="McGinley-Smith S."/>
            <person name="Mohammad A.W."/>
            <person name="Gnirke A."/>
            <person name="Yurkov A.M."/>
            <person name="Nowrousian M."/>
            <person name="Sun S."/>
            <person name="Cuomo C.A."/>
            <person name="Heitman J."/>
        </authorList>
    </citation>
    <scope>NUCLEOTIDE SEQUENCE [LARGE SCALE GENOMIC DNA]</scope>
    <source>
        <strain evidence="13 14">CBS 13917</strain>
    </source>
</reference>
<comment type="pathway">
    <text evidence="2">Protein modification; protein glycosylation.</text>
</comment>
<comment type="subcellular location">
    <subcellularLocation>
        <location evidence="1 12">Endoplasmic reticulum membrane</location>
        <topology evidence="1 12">Multi-pass membrane protein</topology>
    </subcellularLocation>
</comment>
<feature type="transmembrane region" description="Helical" evidence="12">
    <location>
        <begin position="235"/>
        <end position="255"/>
    </location>
</feature>
<evidence type="ECO:0000313" key="14">
    <source>
        <dbReference type="Proteomes" id="UP001388673"/>
    </source>
</evidence>
<accession>A0AAW0Z4M3</accession>
<evidence type="ECO:0000256" key="11">
    <source>
        <dbReference type="ARBA" id="ARBA00048899"/>
    </source>
</evidence>
<keyword evidence="5" id="KW-0808">Transferase</keyword>
<protein>
    <recommendedName>
        <fullName evidence="12">Mannosyltransferase</fullName>
        <ecNumber evidence="12">2.4.1.-</ecNumber>
    </recommendedName>
</protein>
<evidence type="ECO:0000256" key="10">
    <source>
        <dbReference type="ARBA" id="ARBA00044721"/>
    </source>
</evidence>
<evidence type="ECO:0000256" key="12">
    <source>
        <dbReference type="RuleBase" id="RU363075"/>
    </source>
</evidence>
<evidence type="ECO:0000256" key="4">
    <source>
        <dbReference type="ARBA" id="ARBA00022676"/>
    </source>
</evidence>
<dbReference type="InterPro" id="IPR005599">
    <property type="entry name" value="GPI_mannosylTrfase"/>
</dbReference>
<sequence>MAKTKSPAVVRRKSINALPNFLPFIVTFTHVLLSPYTKVEESFTLHAAHDVLAYGFGRDTLSGWDHITFPGAVPRSFLPPIILGLLSYPFSALAVALGIVKTKIGVQILVRLTLASIFSHAFNHLAKTLRTRYGSCVRIWFTLLSLTSFHIPYYAGRTLPNFMALPGVFWSISLILRSKSSSSPETVTIKRSRTAIVLLTALVTIVRLELALFLLPIALSLVVSGRISVRQAVTWGMLGGFGSLAISSPIDLTLWRPTIPHPSLPTFTSPAQLLWPELSALHFNLVQGQADNWGVMSWHYYFTNSLPKLLMGSAPLIVAGAGIWALGLAGVSIERKSERVGEGYGEIMKIFGGALVALIGGMSAVGHKEWRFIIYSTPIFNILAAFTASSLWSFPYSKLRPLVRLGLVGLAAINVAVTGVMTFLSMNNYPGGEVWTVLESLPLAQKREVTIHFPSYPLQTGSTLFTFLHQQLNTTSHLGPFSPFPEQRQPYWIYSKSEDEIMSTPQGIWASGVDYVVTEDWEAFLGSDATESARGSWEQVGEVKGLDGVGRGGRFGLEVRRGSKLAVLGRKEKSG</sequence>
<comment type="caution">
    <text evidence="13">The sequence shown here is derived from an EMBL/GenBank/DDBJ whole genome shotgun (WGS) entry which is preliminary data.</text>
</comment>
<evidence type="ECO:0000256" key="2">
    <source>
        <dbReference type="ARBA" id="ARBA00004922"/>
    </source>
</evidence>
<dbReference type="GeneID" id="92178344"/>
<proteinExistence type="inferred from homology"/>
<keyword evidence="7 12" id="KW-0256">Endoplasmic reticulum</keyword>
<comment type="catalytic activity">
    <reaction evidence="11">
        <text>an alpha-D-Man-(1-&gt;2)-alpha-D-Man-(1-&gt;2)-alpha-D-Man-(1-&gt;3)-[alpha-D-Man-(1-&gt;2)-alpha-D-Man-(1-&gt;3)-alpha-D-Man-(1-&gt;6)]-beta-D-Man-(1-&gt;4)-beta-D-GlcNAc-(1-&gt;4)-alpha-D-GlcNAc-diphospho-di-trans,poly-cis-dolichol + a di-trans,poly-cis-dolichyl beta-D-mannosyl phosphate = an alpha-D-Man-(1-&gt;2)-alpha-D-Man-(1-&gt;2)-alpha-D-Man-(1-&gt;3)-[alpha-D-Man-(1-&gt;2)-alpha-D-Man-(1-&gt;3)-[alpha-D-Man-(1-&gt;6)]-alpha-D-Man-(1-&gt;6)]-beta-D-Man-(1-&gt;4)-beta-D-GlcNAc-(1-&gt;4)-alpha-D-GlcNAc-diphospho-di-trans,poly-cis-dolichol + a di-trans,poly-cis-dolichyl phosphate + H(+)</text>
        <dbReference type="Rhea" id="RHEA:29535"/>
        <dbReference type="Rhea" id="RHEA-COMP:19498"/>
        <dbReference type="Rhea" id="RHEA-COMP:19501"/>
        <dbReference type="Rhea" id="RHEA-COMP:19518"/>
        <dbReference type="Rhea" id="RHEA-COMP:19519"/>
        <dbReference type="ChEBI" id="CHEBI:15378"/>
        <dbReference type="ChEBI" id="CHEBI:57683"/>
        <dbReference type="ChEBI" id="CHEBI:58211"/>
        <dbReference type="ChEBI" id="CHEBI:132517"/>
        <dbReference type="ChEBI" id="CHEBI:132519"/>
        <dbReference type="EC" id="2.4.1.260"/>
    </reaction>
    <physiologicalReaction direction="left-to-right" evidence="11">
        <dbReference type="Rhea" id="RHEA:29536"/>
    </physiologicalReaction>
</comment>
<feature type="transmembrane region" description="Helical" evidence="12">
    <location>
        <begin position="405"/>
        <end position="424"/>
    </location>
</feature>
<gene>
    <name evidence="13" type="ORF">IAR55_001085</name>
</gene>
<evidence type="ECO:0000256" key="3">
    <source>
        <dbReference type="ARBA" id="ARBA00007063"/>
    </source>
</evidence>
<evidence type="ECO:0000256" key="7">
    <source>
        <dbReference type="ARBA" id="ARBA00022824"/>
    </source>
</evidence>
<evidence type="ECO:0000256" key="1">
    <source>
        <dbReference type="ARBA" id="ARBA00004477"/>
    </source>
</evidence>
<dbReference type="GO" id="GO:0005789">
    <property type="term" value="C:endoplasmic reticulum membrane"/>
    <property type="evidence" value="ECO:0007669"/>
    <property type="project" value="UniProtKB-SubCell"/>
</dbReference>
<dbReference type="EC" id="2.4.1.-" evidence="12"/>
<dbReference type="PANTHER" id="PTHR22760:SF1">
    <property type="entry name" value="DOL-P-MAN:MAN(7)GLCNAC(2)-PP-DOL ALPHA-1,6-MANNOSYLTRANSFERASE"/>
    <property type="match status" value="1"/>
</dbReference>
<name>A0AAW0Z4M3_9TREE</name>
<comment type="function">
    <text evidence="10">Mannosyltransferase that operates in the biosynthetic pathway of dolichol-linked oligosaccharides, the glycan precursors employed in protein asparagine (N)-glycosylation. The assembly of dolichol-linked oligosaccharides begins on the cytosolic side of the endoplasmic reticulum membrane and finishes in its lumen. The sequential addition of sugars to dolichol pyrophosphate produces dolichol-linked oligosaccharides containing fourteen sugars, including two GlcNAcs, nine mannoses and three glucoses. Once assembled, the oligosaccharide is transferred from the lipid to nascent proteins by oligosaccharyltransferases. In the lumen of the endoplasmic reticulum, adds the eighth mannose residue in an alpha-1,6 linkage onto Man(7)GlcNAc(2)-PP-dolichol to produce Man(8)GlcNAc(2)-PP-dolichol.</text>
</comment>
<feature type="transmembrane region" description="Helical" evidence="12">
    <location>
        <begin position="77"/>
        <end position="100"/>
    </location>
</feature>
<feature type="transmembrane region" description="Helical" evidence="12">
    <location>
        <begin position="347"/>
        <end position="365"/>
    </location>
</feature>
<feature type="transmembrane region" description="Helical" evidence="12">
    <location>
        <begin position="21"/>
        <end position="37"/>
    </location>
</feature>
<feature type="transmembrane region" description="Helical" evidence="12">
    <location>
        <begin position="135"/>
        <end position="153"/>
    </location>
</feature>
<feature type="transmembrane region" description="Helical" evidence="12">
    <location>
        <begin position="309"/>
        <end position="327"/>
    </location>
</feature>
<comment type="similarity">
    <text evidence="3 12">Belongs to the glycosyltransferase 22 family.</text>
</comment>
<dbReference type="EMBL" id="JBCAWK010000002">
    <property type="protein sequence ID" value="KAK8865936.1"/>
    <property type="molecule type" value="Genomic_DNA"/>
</dbReference>
<evidence type="ECO:0000256" key="5">
    <source>
        <dbReference type="ARBA" id="ARBA00022679"/>
    </source>
</evidence>